<dbReference type="RefSeq" id="WP_114843409.1">
    <property type="nucleotide sequence ID" value="NZ_CP031220.1"/>
</dbReference>
<dbReference type="AlphaFoldDB" id="A0AAX2AGG1"/>
<accession>A0AAX2AGG1</accession>
<comment type="caution">
    <text evidence="1">The sequence shown here is derived from an EMBL/GenBank/DDBJ whole genome shotgun (WGS) entry which is preliminary data.</text>
</comment>
<dbReference type="EMBL" id="NXID01000028">
    <property type="protein sequence ID" value="RXK15462.1"/>
    <property type="molecule type" value="Genomic_DNA"/>
</dbReference>
<reference evidence="1 2" key="1">
    <citation type="submission" date="2017-09" db="EMBL/GenBank/DDBJ databases">
        <title>Genomics of the genus Arcobacter.</title>
        <authorList>
            <person name="Perez-Cataluna A."/>
            <person name="Figueras M.J."/>
            <person name="Salas-Masso N."/>
        </authorList>
    </citation>
    <scope>NUCLEOTIDE SEQUENCE [LARGE SCALE GENOMIC DNA]</scope>
    <source>
        <strain evidence="1 2">CECT 7386</strain>
    </source>
</reference>
<evidence type="ECO:0000313" key="1">
    <source>
        <dbReference type="EMBL" id="RXK15462.1"/>
    </source>
</evidence>
<dbReference type="KEGG" id="amyt:AMYT_a0210"/>
<name>A0AAX2AGG1_9BACT</name>
<sequence>MAEKIKKSQNENLKTNNSTNMVELLHHIEDKLKIKNTESLILIEKALEYVSKVENKKSKKSRETETISKLIEIASIETSKENVRKDINTTINSISHITNFFLTKTKDFTSQRNKERGIKVIGKAVYEITNSPETPFFVVPGSSNNQRKLIFAATSIEGIMSDISKTISNSVLTNSSKDAFSLITEKVGSLHTNIIDATDKLDKTIEECFKIGIGPKNEIFKFVEGKVSEKEDEIKNLIESGKSLDEISVQCELYKNHLEKIIKSNKYIDTILLNKKEDILEKVAAEKTNEEIFENLNISEDFLKLTTLTILINTWKKEQKVKSNSNEQKTA</sequence>
<proteinExistence type="predicted"/>
<keyword evidence="2" id="KW-1185">Reference proteome</keyword>
<organism evidence="1 2">
    <name type="scientific">Malaciobacter mytili LMG 24559</name>
    <dbReference type="NCBI Taxonomy" id="1032238"/>
    <lineage>
        <taxon>Bacteria</taxon>
        <taxon>Pseudomonadati</taxon>
        <taxon>Campylobacterota</taxon>
        <taxon>Epsilonproteobacteria</taxon>
        <taxon>Campylobacterales</taxon>
        <taxon>Arcobacteraceae</taxon>
        <taxon>Malaciobacter</taxon>
    </lineage>
</organism>
<dbReference type="Proteomes" id="UP000290092">
    <property type="component" value="Unassembled WGS sequence"/>
</dbReference>
<gene>
    <name evidence="1" type="ORF">CP985_08425</name>
</gene>
<evidence type="ECO:0000313" key="2">
    <source>
        <dbReference type="Proteomes" id="UP000290092"/>
    </source>
</evidence>
<protein>
    <submittedName>
        <fullName evidence="1">Uncharacterized protein</fullName>
    </submittedName>
</protein>